<dbReference type="Pfam" id="PF00067">
    <property type="entry name" value="p450"/>
    <property type="match status" value="1"/>
</dbReference>
<evidence type="ECO:0000256" key="5">
    <source>
        <dbReference type="ARBA" id="ARBA00022630"/>
    </source>
</evidence>
<dbReference type="FunFam" id="1.10.630.10:FF:000040">
    <property type="entry name" value="Bifunctional cytochrome P450/NADPH--P450 reductase"/>
    <property type="match status" value="1"/>
</dbReference>
<evidence type="ECO:0000256" key="8">
    <source>
        <dbReference type="ARBA" id="ARBA00022827"/>
    </source>
</evidence>
<dbReference type="Pfam" id="PF00258">
    <property type="entry name" value="Flavodoxin_1"/>
    <property type="match status" value="1"/>
</dbReference>
<gene>
    <name evidence="21" type="ORF">B0A52_06412</name>
</gene>
<dbReference type="InterPro" id="IPR036396">
    <property type="entry name" value="Cyt_P450_sf"/>
</dbReference>
<dbReference type="InterPro" id="IPR001433">
    <property type="entry name" value="OxRdtase_FAD/NAD-bd"/>
</dbReference>
<dbReference type="Gene3D" id="3.40.50.360">
    <property type="match status" value="1"/>
</dbReference>
<dbReference type="SUPFAM" id="SSF63380">
    <property type="entry name" value="Riboflavin synthase domain-like"/>
    <property type="match status" value="1"/>
</dbReference>
<keyword evidence="13 16" id="KW-0503">Monooxygenase</keyword>
<feature type="region of interest" description="Disordered" evidence="18">
    <location>
        <begin position="480"/>
        <end position="499"/>
    </location>
</feature>
<dbReference type="PANTHER" id="PTHR19384:SF127">
    <property type="entry name" value="BIFUNCTIONAL CYTOCHROME P450_NADPH--P450 REDUCTASE"/>
    <property type="match status" value="1"/>
</dbReference>
<dbReference type="Gene3D" id="3.40.50.80">
    <property type="entry name" value="Nucleotide-binding domain of ferredoxin-NADP reductase (FNR) module"/>
    <property type="match status" value="1"/>
</dbReference>
<dbReference type="Gene3D" id="1.20.990.10">
    <property type="entry name" value="NADPH-cytochrome p450 Reductase, Chain A, domain 3"/>
    <property type="match status" value="1"/>
</dbReference>
<dbReference type="PRINTS" id="PR00385">
    <property type="entry name" value="P450"/>
</dbReference>
<keyword evidence="9 16" id="KW-0521">NADP</keyword>
<evidence type="ECO:0000256" key="17">
    <source>
        <dbReference type="PIRSR" id="PIRSR000209-1"/>
    </source>
</evidence>
<dbReference type="InterPro" id="IPR008254">
    <property type="entry name" value="Flavodoxin/NO_synth"/>
</dbReference>
<dbReference type="GO" id="GO:0005829">
    <property type="term" value="C:cytosol"/>
    <property type="evidence" value="ECO:0007669"/>
    <property type="project" value="TreeGrafter"/>
</dbReference>
<evidence type="ECO:0000256" key="14">
    <source>
        <dbReference type="ARBA" id="ARBA00047827"/>
    </source>
</evidence>
<dbReference type="CDD" id="cd06206">
    <property type="entry name" value="bifunctional_CYPOR"/>
    <property type="match status" value="1"/>
</dbReference>
<dbReference type="Pfam" id="PF00667">
    <property type="entry name" value="FAD_binding_1"/>
    <property type="match status" value="1"/>
</dbReference>
<comment type="similarity">
    <text evidence="2 16">In the N-terminal section; belongs to the cytochrome P450 family.</text>
</comment>
<keyword evidence="3 16" id="KW-0813">Transport</keyword>
<dbReference type="PROSITE" id="PS50902">
    <property type="entry name" value="FLAVODOXIN_LIKE"/>
    <property type="match status" value="1"/>
</dbReference>
<proteinExistence type="inferred from homology"/>
<dbReference type="GO" id="GO:0020037">
    <property type="term" value="F:heme binding"/>
    <property type="evidence" value="ECO:0007669"/>
    <property type="project" value="UniProtKB-UniRule"/>
</dbReference>
<keyword evidence="11 16" id="KW-0560">Oxidoreductase</keyword>
<keyword evidence="12 16" id="KW-0408">Iron</keyword>
<dbReference type="InterPro" id="IPR029039">
    <property type="entry name" value="Flavoprotein-like_sf"/>
</dbReference>
<keyword evidence="5 16" id="KW-0285">Flavoprotein</keyword>
<comment type="catalytic activity">
    <reaction evidence="15 16">
        <text>2 oxidized [cytochrome P450] + NADPH = 2 reduced [cytochrome P450] + NADP(+) + H(+)</text>
        <dbReference type="Rhea" id="RHEA:24040"/>
        <dbReference type="Rhea" id="RHEA-COMP:14627"/>
        <dbReference type="Rhea" id="RHEA-COMP:14628"/>
        <dbReference type="ChEBI" id="CHEBI:15378"/>
        <dbReference type="ChEBI" id="CHEBI:55376"/>
        <dbReference type="ChEBI" id="CHEBI:57783"/>
        <dbReference type="ChEBI" id="CHEBI:58349"/>
        <dbReference type="ChEBI" id="CHEBI:60344"/>
        <dbReference type="EC" id="1.6.2.4"/>
    </reaction>
</comment>
<dbReference type="InterPro" id="IPR017927">
    <property type="entry name" value="FAD-bd_FR_type"/>
</dbReference>
<evidence type="ECO:0000313" key="22">
    <source>
        <dbReference type="Proteomes" id="UP000288859"/>
    </source>
</evidence>
<dbReference type="SUPFAM" id="SSF52343">
    <property type="entry name" value="Ferredoxin reductase-like, C-terminal NADP-linked domain"/>
    <property type="match status" value="1"/>
</dbReference>
<evidence type="ECO:0000256" key="2">
    <source>
        <dbReference type="ARBA" id="ARBA00010018"/>
    </source>
</evidence>
<evidence type="ECO:0000256" key="9">
    <source>
        <dbReference type="ARBA" id="ARBA00022857"/>
    </source>
</evidence>
<comment type="cofactor">
    <cofactor evidence="16">
        <name>FAD</name>
        <dbReference type="ChEBI" id="CHEBI:57692"/>
    </cofactor>
    <cofactor evidence="16">
        <name>FMN</name>
        <dbReference type="ChEBI" id="CHEBI:58210"/>
    </cofactor>
</comment>
<dbReference type="InterPro" id="IPR023173">
    <property type="entry name" value="NADPH_Cyt_P450_Rdtase_alpha"/>
</dbReference>
<evidence type="ECO:0000313" key="21">
    <source>
        <dbReference type="EMBL" id="RVX69767.1"/>
    </source>
</evidence>
<evidence type="ECO:0000256" key="12">
    <source>
        <dbReference type="ARBA" id="ARBA00023004"/>
    </source>
</evidence>
<dbReference type="EC" id="1.6.2.4" evidence="16"/>
<feature type="domain" description="FAD-binding FR-type" evidence="20">
    <location>
        <begin position="677"/>
        <end position="910"/>
    </location>
</feature>
<evidence type="ECO:0000256" key="18">
    <source>
        <dbReference type="SAM" id="MobiDB-lite"/>
    </source>
</evidence>
<dbReference type="SUPFAM" id="SSF52218">
    <property type="entry name" value="Flavoproteins"/>
    <property type="match status" value="1"/>
</dbReference>
<sequence length="1076" mass="120135">MQIEGLVRPRALPLVGNLLDVWEDRDMPLRAIERLADVYGPIYQIDMQGQRRIICSSADLVEELTNEKRFVKIPPASIADSPGPKGLFAARNEDPDWEQGHRILMPSFAPLSVQDMFTDMKDIASQMILSWARKGPEHRILATEDFTRLTLDTIALCTMGYRFNSFYQDTMHPFVEAMNTVFEYNTAKGSRPEFVRKLMWRKNAEFEQARKVLRDTGRAIIQGRRDNPVDKKDVLNTMIYGKDPKTGQNMREELIVEQMTTFLIAGHETTSGLLSFALMYLLLNPGTYLKAQEEVDKVIGQRAIEIKDINKLTYLTAVLRETIRLSPTVPVLQKSVNPALAHEHVLLGGKYKINPSDQIVALMTKAQRDPKVWGETAEDFDPERMLDENFDRVSTQYPGSWKPFGNGKRACIGRPFAWQESLLVLAMVLQAFDVKFDNPHYVLNIKQALTIKPDDLYVRVSPRRQMDSTQLDRLLHSDGINGQVQKGGKEGTTANGASSPSKVPMTVLYGSNTGTCQAFAQRLASDATSRGFLAEVRDLDSATNSLPKNTPVVIITSSYEGEPPDNATRFCQWLKESGPGSMDKVQYTVFGCGHRDWSQTFHRIPKLVDGLMTDLGAQKIAPFGSADAAKGDMYGDFEDWLDNSLWKSLSPDSSAEPLSSSMDIEISTNARATNLRYDVSLAIVKANYVLTKEGEPVKCHMDIELPSDAVYQCGDYLAILPQNSEKSVKRVMARFGLPWDAVATLTTTGPSTIPVNTPISVFDILRSYVELSQPATKRILKTFSSYTSCEEDKAFLDKLVDDNNLFEVEITKKRTSPLDLLFQRSSIKIPFGQFLGFLPPLQVRQYSISSSPLENPNRCSITYGVIDTGSFSDPAHRFEGVTGNYLRNLQAGDMISVSVRPTAKKTFRLPADAEQTPLLMFAAGTGLAPFRGFLQERSIQLLANPNRPLAPAVLFLGCRSQTADRLYAEELDSWVASGVATIKYAFSKESDASEGCAYVPDRMIHDGDDILRLWRSGARVYVCGTRRFAEGIREAAKSIALEVRKKENGGVGERKDELEKLFQAAMQARVASDVFD</sequence>
<dbReference type="PIRSF" id="PIRSF000209">
    <property type="entry name" value="Bifunctional_P450_P450R"/>
    <property type="match status" value="1"/>
</dbReference>
<dbReference type="InterPro" id="IPR023206">
    <property type="entry name" value="Bifunctional_P450_P450_red"/>
</dbReference>
<evidence type="ECO:0000256" key="7">
    <source>
        <dbReference type="ARBA" id="ARBA00022723"/>
    </source>
</evidence>
<dbReference type="GO" id="GO:0050660">
    <property type="term" value="F:flavin adenine dinucleotide binding"/>
    <property type="evidence" value="ECO:0007669"/>
    <property type="project" value="TreeGrafter"/>
</dbReference>
<dbReference type="AlphaFoldDB" id="A0A438N236"/>
<evidence type="ECO:0000256" key="15">
    <source>
        <dbReference type="ARBA" id="ARBA00049342"/>
    </source>
</evidence>
<dbReference type="GO" id="GO:0010181">
    <property type="term" value="F:FMN binding"/>
    <property type="evidence" value="ECO:0007669"/>
    <property type="project" value="UniProtKB-UniRule"/>
</dbReference>
<dbReference type="InterPro" id="IPR017972">
    <property type="entry name" value="Cyt_P450_CS"/>
</dbReference>
<name>A0A438N236_EXOME</name>
<evidence type="ECO:0000259" key="19">
    <source>
        <dbReference type="PROSITE" id="PS50902"/>
    </source>
</evidence>
<evidence type="ECO:0000256" key="3">
    <source>
        <dbReference type="ARBA" id="ARBA00022448"/>
    </source>
</evidence>
<organism evidence="21 22">
    <name type="scientific">Exophiala mesophila</name>
    <name type="common">Black yeast-like fungus</name>
    <dbReference type="NCBI Taxonomy" id="212818"/>
    <lineage>
        <taxon>Eukaryota</taxon>
        <taxon>Fungi</taxon>
        <taxon>Dikarya</taxon>
        <taxon>Ascomycota</taxon>
        <taxon>Pezizomycotina</taxon>
        <taxon>Eurotiomycetes</taxon>
        <taxon>Chaetothyriomycetidae</taxon>
        <taxon>Chaetothyriales</taxon>
        <taxon>Herpotrichiellaceae</taxon>
        <taxon>Exophiala</taxon>
    </lineage>
</organism>
<keyword evidence="8 16" id="KW-0274">FAD</keyword>
<dbReference type="InterPro" id="IPR039261">
    <property type="entry name" value="FNR_nucleotide-bd"/>
</dbReference>
<dbReference type="InterPro" id="IPR002401">
    <property type="entry name" value="Cyt_P450_E_grp-I"/>
</dbReference>
<keyword evidence="4 16" id="KW-0349">Heme</keyword>
<keyword evidence="6 16" id="KW-0288">FMN</keyword>
<reference evidence="21 22" key="1">
    <citation type="submission" date="2017-03" db="EMBL/GenBank/DDBJ databases">
        <title>Genomes of endolithic fungi from Antarctica.</title>
        <authorList>
            <person name="Coleine C."/>
            <person name="Masonjones S."/>
            <person name="Stajich J.E."/>
        </authorList>
    </citation>
    <scope>NUCLEOTIDE SEQUENCE [LARGE SCALE GENOMIC DNA]</scope>
    <source>
        <strain evidence="21 22">CCFEE 6314</strain>
    </source>
</reference>
<comment type="caution">
    <text evidence="21">The sequence shown here is derived from an EMBL/GenBank/DDBJ whole genome shotgun (WGS) entry which is preliminary data.</text>
</comment>
<keyword evidence="7 16" id="KW-0479">Metal-binding</keyword>
<dbReference type="InterPro" id="IPR017938">
    <property type="entry name" value="Riboflavin_synthase-like_b-brl"/>
</dbReference>
<dbReference type="CDD" id="cd11068">
    <property type="entry name" value="CYP120A1"/>
    <property type="match status" value="1"/>
</dbReference>
<dbReference type="SUPFAM" id="SSF48264">
    <property type="entry name" value="Cytochrome P450"/>
    <property type="match status" value="1"/>
</dbReference>
<comment type="cofactor">
    <cofactor evidence="1 16 17">
        <name>heme</name>
        <dbReference type="ChEBI" id="CHEBI:30413"/>
    </cofactor>
</comment>
<evidence type="ECO:0000256" key="4">
    <source>
        <dbReference type="ARBA" id="ARBA00022617"/>
    </source>
</evidence>
<keyword evidence="10 16" id="KW-0249">Electron transport</keyword>
<feature type="binding site" description="axial binding residue" evidence="17">
    <location>
        <position position="411"/>
    </location>
    <ligand>
        <name>heme</name>
        <dbReference type="ChEBI" id="CHEBI:30413"/>
    </ligand>
    <ligandPart>
        <name>Fe</name>
        <dbReference type="ChEBI" id="CHEBI:18248"/>
    </ligandPart>
</feature>
<dbReference type="PANTHER" id="PTHR19384">
    <property type="entry name" value="NITRIC OXIDE SYNTHASE-RELATED"/>
    <property type="match status" value="1"/>
</dbReference>
<evidence type="ECO:0000256" key="6">
    <source>
        <dbReference type="ARBA" id="ARBA00022643"/>
    </source>
</evidence>
<protein>
    <recommendedName>
        <fullName evidence="16">Bifunctional cytochrome P450/NADPH--P450 reductase</fullName>
    </recommendedName>
    <domain>
        <recommendedName>
            <fullName evidence="16">Cytochrome P450</fullName>
            <ecNumber evidence="16">1.14.14.1</ecNumber>
        </recommendedName>
    </domain>
    <domain>
        <recommendedName>
            <fullName evidence="16">NADPH--cytochrome P450 reductase</fullName>
            <ecNumber evidence="16">1.6.2.4</ecNumber>
        </recommendedName>
    </domain>
</protein>
<dbReference type="PROSITE" id="PS00086">
    <property type="entry name" value="CYTOCHROME_P450"/>
    <property type="match status" value="1"/>
</dbReference>
<evidence type="ECO:0000256" key="10">
    <source>
        <dbReference type="ARBA" id="ARBA00022982"/>
    </source>
</evidence>
<evidence type="ECO:0000256" key="13">
    <source>
        <dbReference type="ARBA" id="ARBA00023033"/>
    </source>
</evidence>
<dbReference type="Gene3D" id="2.40.30.10">
    <property type="entry name" value="Translation factors"/>
    <property type="match status" value="1"/>
</dbReference>
<evidence type="ECO:0000256" key="11">
    <source>
        <dbReference type="ARBA" id="ARBA00023002"/>
    </source>
</evidence>
<dbReference type="GO" id="GO:0070330">
    <property type="term" value="F:aromatase activity"/>
    <property type="evidence" value="ECO:0007669"/>
    <property type="project" value="UniProtKB-UniRule"/>
</dbReference>
<dbReference type="PRINTS" id="PR00463">
    <property type="entry name" value="EP450I"/>
</dbReference>
<dbReference type="PROSITE" id="PS51384">
    <property type="entry name" value="FAD_FR"/>
    <property type="match status" value="1"/>
</dbReference>
<accession>A0A438N236</accession>
<dbReference type="InterPro" id="IPR001128">
    <property type="entry name" value="Cyt_P450"/>
</dbReference>
<dbReference type="EC" id="1.14.14.1" evidence="16"/>
<dbReference type="InterPro" id="IPR003097">
    <property type="entry name" value="CysJ-like_FAD-binding"/>
</dbReference>
<dbReference type="GO" id="GO:0005506">
    <property type="term" value="F:iron ion binding"/>
    <property type="evidence" value="ECO:0007669"/>
    <property type="project" value="UniProtKB-UniRule"/>
</dbReference>
<feature type="domain" description="Flavodoxin-like" evidence="19">
    <location>
        <begin position="505"/>
        <end position="645"/>
    </location>
</feature>
<dbReference type="OrthoDB" id="1470350at2759"/>
<comment type="catalytic activity">
    <reaction evidence="14 16">
        <text>an organic molecule + reduced [NADPH--hemoprotein reductase] + O2 = an alcohol + oxidized [NADPH--hemoprotein reductase] + H2O + H(+)</text>
        <dbReference type="Rhea" id="RHEA:17149"/>
        <dbReference type="Rhea" id="RHEA-COMP:11964"/>
        <dbReference type="Rhea" id="RHEA-COMP:11965"/>
        <dbReference type="ChEBI" id="CHEBI:15377"/>
        <dbReference type="ChEBI" id="CHEBI:15378"/>
        <dbReference type="ChEBI" id="CHEBI:15379"/>
        <dbReference type="ChEBI" id="CHEBI:30879"/>
        <dbReference type="ChEBI" id="CHEBI:57618"/>
        <dbReference type="ChEBI" id="CHEBI:58210"/>
        <dbReference type="ChEBI" id="CHEBI:142491"/>
        <dbReference type="EC" id="1.14.14.1"/>
    </reaction>
</comment>
<dbReference type="Gene3D" id="1.10.630.10">
    <property type="entry name" value="Cytochrome P450"/>
    <property type="match status" value="1"/>
</dbReference>
<dbReference type="EMBL" id="NAJM01000027">
    <property type="protein sequence ID" value="RVX69767.1"/>
    <property type="molecule type" value="Genomic_DNA"/>
</dbReference>
<dbReference type="VEuPathDB" id="FungiDB:PV10_06195"/>
<dbReference type="GO" id="GO:0003958">
    <property type="term" value="F:NADPH-hemoprotein reductase activity"/>
    <property type="evidence" value="ECO:0007669"/>
    <property type="project" value="UniProtKB-UniRule"/>
</dbReference>
<dbReference type="Proteomes" id="UP000288859">
    <property type="component" value="Unassembled WGS sequence"/>
</dbReference>
<evidence type="ECO:0000259" key="20">
    <source>
        <dbReference type="PROSITE" id="PS51384"/>
    </source>
</evidence>
<dbReference type="Pfam" id="PF00175">
    <property type="entry name" value="NAD_binding_1"/>
    <property type="match status" value="1"/>
</dbReference>
<evidence type="ECO:0000256" key="16">
    <source>
        <dbReference type="PIRNR" id="PIRNR000209"/>
    </source>
</evidence>
<evidence type="ECO:0000256" key="1">
    <source>
        <dbReference type="ARBA" id="ARBA00001971"/>
    </source>
</evidence>